<feature type="transmembrane region" description="Helical" evidence="11">
    <location>
        <begin position="53"/>
        <end position="75"/>
    </location>
</feature>
<gene>
    <name evidence="13" type="ORF">EURHEDRAFT_512620</name>
</gene>
<comment type="similarity">
    <text evidence="2 11">Belongs to the V-ATPase proteolipid subunit family.</text>
</comment>
<keyword evidence="3 11" id="KW-0813">Transport</keyword>
<keyword evidence="7 11" id="KW-0406">Ion transport</keyword>
<dbReference type="AlphaFoldDB" id="A0A017SQ06"/>
<evidence type="ECO:0000256" key="3">
    <source>
        <dbReference type="ARBA" id="ARBA00022448"/>
    </source>
</evidence>
<dbReference type="CDD" id="cd18176">
    <property type="entry name" value="ATP-synt_Vo_c_ATP6C_rpt2"/>
    <property type="match status" value="1"/>
</dbReference>
<protein>
    <recommendedName>
        <fullName evidence="11">V-type proton ATPase proteolipid subunit</fullName>
    </recommendedName>
</protein>
<name>A0A017SQ06_ASPRC</name>
<evidence type="ECO:0000313" key="13">
    <source>
        <dbReference type="EMBL" id="EYE98360.1"/>
    </source>
</evidence>
<dbReference type="InterPro" id="IPR011555">
    <property type="entry name" value="ATPase_proteolipid_su_C_euk"/>
</dbReference>
<dbReference type="GO" id="GO:0046961">
    <property type="term" value="F:proton-transporting ATPase activity, rotational mechanism"/>
    <property type="evidence" value="ECO:0007669"/>
    <property type="project" value="InterPro"/>
</dbReference>
<comment type="function">
    <text evidence="11">Proton-conducting pore forming of the V0 complex of vacuolar(H+)-ATPase (V-ATPase), a multisubunit enzyme composed of a peripheral complex (V1) that hydrolyzes ATP and a membrane integral complex (V0) that translocates protons. V-ATPase is responsible for acidifying and maintaining the pH of intracellular compartments.</text>
</comment>
<accession>A0A017SQ06</accession>
<dbReference type="PANTHER" id="PTHR10263">
    <property type="entry name" value="V-TYPE PROTON ATPASE PROTEOLIPID SUBUNIT"/>
    <property type="match status" value="1"/>
</dbReference>
<dbReference type="GO" id="GO:0033179">
    <property type="term" value="C:proton-transporting V-type ATPase, V0 domain"/>
    <property type="evidence" value="ECO:0007669"/>
    <property type="project" value="InterPro"/>
</dbReference>
<dbReference type="InterPro" id="IPR000245">
    <property type="entry name" value="ATPase_proteolipid_csu"/>
</dbReference>
<evidence type="ECO:0000256" key="1">
    <source>
        <dbReference type="ARBA" id="ARBA00004141"/>
    </source>
</evidence>
<comment type="subunit">
    <text evidence="10 11">V-ATPase is a heteromultimeric enzyme composed of a peripheral catalytic V1 complex (components A to H) attached to an integral membrane V0 proton pore complex (components: a, c, c', c'', d, e, f and VOA1). The decameric c-ring forms the proton-conducting pore, and is composed of eight proteolipid subunits c, one subunit c' and one subunit c''.</text>
</comment>
<dbReference type="GeneID" id="63701206"/>
<feature type="domain" description="V-ATPase proteolipid subunit C-like" evidence="12">
    <location>
        <begin position="116"/>
        <end position="175"/>
    </location>
</feature>
<dbReference type="RefSeq" id="XP_040642048.1">
    <property type="nucleotide sequence ID" value="XM_040786082.1"/>
</dbReference>
<proteinExistence type="inferred from homology"/>
<organism evidence="13 14">
    <name type="scientific">Aspergillus ruber (strain CBS 135680)</name>
    <dbReference type="NCBI Taxonomy" id="1388766"/>
    <lineage>
        <taxon>Eukaryota</taxon>
        <taxon>Fungi</taxon>
        <taxon>Dikarya</taxon>
        <taxon>Ascomycota</taxon>
        <taxon>Pezizomycotina</taxon>
        <taxon>Eurotiomycetes</taxon>
        <taxon>Eurotiomycetidae</taxon>
        <taxon>Eurotiales</taxon>
        <taxon>Aspergillaceae</taxon>
        <taxon>Aspergillus</taxon>
        <taxon>Aspergillus subgen. Aspergillus</taxon>
    </lineage>
</organism>
<keyword evidence="8 11" id="KW-0472">Membrane</keyword>
<dbReference type="InterPro" id="IPR035921">
    <property type="entry name" value="F/V-ATP_Csub_sf"/>
</dbReference>
<feature type="transmembrane region" description="Helical" evidence="11">
    <location>
        <begin position="12"/>
        <end position="32"/>
    </location>
</feature>
<dbReference type="SUPFAM" id="SSF81333">
    <property type="entry name" value="F1F0 ATP synthase subunit C"/>
    <property type="match status" value="1"/>
</dbReference>
<dbReference type="CDD" id="cd18175">
    <property type="entry name" value="ATP-synt_Vo_c_ATP6C_rpt1"/>
    <property type="match status" value="1"/>
</dbReference>
<reference evidence="14" key="1">
    <citation type="journal article" date="2014" name="Nat. Commun.">
        <title>Genomic adaptations of the halophilic Dead Sea filamentous fungus Eurotium rubrum.</title>
        <authorList>
            <person name="Kis-Papo T."/>
            <person name="Weig A.R."/>
            <person name="Riley R."/>
            <person name="Persoh D."/>
            <person name="Salamov A."/>
            <person name="Sun H."/>
            <person name="Lipzen A."/>
            <person name="Wasser S.P."/>
            <person name="Rambold G."/>
            <person name="Grigoriev I.V."/>
            <person name="Nevo E."/>
        </authorList>
    </citation>
    <scope>NUCLEOTIDE SEQUENCE [LARGE SCALE GENOMIC DNA]</scope>
    <source>
        <strain evidence="14">CBS 135680</strain>
    </source>
</reference>
<evidence type="ECO:0000256" key="4">
    <source>
        <dbReference type="ARBA" id="ARBA00022692"/>
    </source>
</evidence>
<dbReference type="Proteomes" id="UP000019804">
    <property type="component" value="Unassembled WGS sequence"/>
</dbReference>
<evidence type="ECO:0000256" key="2">
    <source>
        <dbReference type="ARBA" id="ARBA00007296"/>
    </source>
</evidence>
<feature type="transmembrane region" description="Helical" evidence="11">
    <location>
        <begin position="113"/>
        <end position="138"/>
    </location>
</feature>
<evidence type="ECO:0000256" key="6">
    <source>
        <dbReference type="ARBA" id="ARBA00022989"/>
    </source>
</evidence>
<sequence>MSTSEYTPKFAPFFSFAGIASAVTMGAAYGTAKAGIGISGVGTFRPDLIMKSLIPVVMSGIIAVYGLVIAVLIAGDMSPPIGTTPPTSLYTYVLPYEYVSGARDNNNRIYRSFMHLASGLSVGLAGVAAGYTIGIVGDAGVRAYMQQSRVYVGMILILIFGEVLGLYGLIVGLILNSKSKP</sequence>
<evidence type="ECO:0000256" key="7">
    <source>
        <dbReference type="ARBA" id="ARBA00023065"/>
    </source>
</evidence>
<evidence type="ECO:0000256" key="5">
    <source>
        <dbReference type="ARBA" id="ARBA00022781"/>
    </source>
</evidence>
<comment type="function">
    <text evidence="9">Proton-conducting pore forming subunit of the V0 complex of vacuolar(H+)-ATPase (V-ATPase), a multisubunit enzyme composed of a peripheral complex (V1) that hydrolyzes ATP and a membrane integral complex (V0) that translocates protons. V-ATPase is responsible for acidifying and maintaining the pH of intracellular compartments.</text>
</comment>
<keyword evidence="6 11" id="KW-1133">Transmembrane helix</keyword>
<dbReference type="OrthoDB" id="1744869at2759"/>
<dbReference type="PRINTS" id="PR00122">
    <property type="entry name" value="VACATPASE"/>
</dbReference>
<evidence type="ECO:0000256" key="10">
    <source>
        <dbReference type="ARBA" id="ARBA00046480"/>
    </source>
</evidence>
<dbReference type="HOGENOM" id="CLU_085752_1_1_1"/>
<feature type="transmembrane region" description="Helical" evidence="11">
    <location>
        <begin position="150"/>
        <end position="175"/>
    </location>
</feature>
<dbReference type="Pfam" id="PF00137">
    <property type="entry name" value="ATP-synt_C"/>
    <property type="match status" value="2"/>
</dbReference>
<evidence type="ECO:0000256" key="9">
    <source>
        <dbReference type="ARBA" id="ARBA00045519"/>
    </source>
</evidence>
<evidence type="ECO:0000256" key="8">
    <source>
        <dbReference type="ARBA" id="ARBA00023136"/>
    </source>
</evidence>
<dbReference type="InterPro" id="IPR002379">
    <property type="entry name" value="ATPase_proteolipid_c-like_dom"/>
</dbReference>
<keyword evidence="11" id="KW-0926">Vacuole</keyword>
<dbReference type="EMBL" id="KK088413">
    <property type="protein sequence ID" value="EYE98360.1"/>
    <property type="molecule type" value="Genomic_DNA"/>
</dbReference>
<keyword evidence="5 11" id="KW-0375">Hydrogen ion transport</keyword>
<dbReference type="NCBIfam" id="TIGR01100">
    <property type="entry name" value="V_ATP_synt_C"/>
    <property type="match status" value="1"/>
</dbReference>
<evidence type="ECO:0000313" key="14">
    <source>
        <dbReference type="Proteomes" id="UP000019804"/>
    </source>
</evidence>
<comment type="subcellular location">
    <subcellularLocation>
        <location evidence="1">Membrane</location>
        <topology evidence="1">Multi-pass membrane protein</topology>
    </subcellularLocation>
    <subcellularLocation>
        <location evidence="11">Vacuole membrane</location>
        <topology evidence="11">Multi-pass membrane protein</topology>
    </subcellularLocation>
</comment>
<dbReference type="GO" id="GO:0005774">
    <property type="term" value="C:vacuolar membrane"/>
    <property type="evidence" value="ECO:0007669"/>
    <property type="project" value="UniProtKB-SubCell"/>
</dbReference>
<dbReference type="Gene3D" id="1.20.120.610">
    <property type="entry name" value="lithium bound rotor ring of v- atpase"/>
    <property type="match status" value="1"/>
</dbReference>
<keyword evidence="14" id="KW-1185">Reference proteome</keyword>
<keyword evidence="4 11" id="KW-0812">Transmembrane</keyword>
<evidence type="ECO:0000259" key="12">
    <source>
        <dbReference type="Pfam" id="PF00137"/>
    </source>
</evidence>
<feature type="domain" description="V-ATPase proteolipid subunit C-like" evidence="12">
    <location>
        <begin position="17"/>
        <end position="73"/>
    </location>
</feature>
<evidence type="ECO:0000256" key="11">
    <source>
        <dbReference type="RuleBase" id="RU363060"/>
    </source>
</evidence>
<dbReference type="STRING" id="1388766.A0A017SQ06"/>